<dbReference type="InterPro" id="IPR038764">
    <property type="entry name" value="GNAT_N_AcTrfase_prd"/>
</dbReference>
<dbReference type="PATRIC" id="fig|324602.8.peg.651"/>
<dbReference type="HOGENOM" id="CLU_609493_0_0_0"/>
<dbReference type="GO" id="GO:0016747">
    <property type="term" value="F:acyltransferase activity, transferring groups other than amino-acyl groups"/>
    <property type="evidence" value="ECO:0007669"/>
    <property type="project" value="InterPro"/>
</dbReference>
<dbReference type="Pfam" id="PF00583">
    <property type="entry name" value="Acetyltransf_1"/>
    <property type="match status" value="1"/>
</dbReference>
<dbReference type="CDD" id="cd04301">
    <property type="entry name" value="NAT_SF"/>
    <property type="match status" value="1"/>
</dbReference>
<dbReference type="Gene3D" id="3.40.630.30">
    <property type="match status" value="1"/>
</dbReference>
<dbReference type="InParanoid" id="A9WEQ7"/>
<dbReference type="EMBL" id="CP000909">
    <property type="protein sequence ID" value="ABY33816.1"/>
    <property type="molecule type" value="Genomic_DNA"/>
</dbReference>
<reference evidence="3" key="1">
    <citation type="journal article" date="2011" name="BMC Genomics">
        <title>Complete genome sequence of the filamentous anoxygenic phototrophic bacterium Chloroflexus aurantiacus.</title>
        <authorList>
            <person name="Tang K.H."/>
            <person name="Barry K."/>
            <person name="Chertkov O."/>
            <person name="Dalin E."/>
            <person name="Han C.S."/>
            <person name="Hauser L.J."/>
            <person name="Honchak B.M."/>
            <person name="Karbach L.E."/>
            <person name="Land M.L."/>
            <person name="Lapidus A."/>
            <person name="Larimer F.W."/>
            <person name="Mikhailova N."/>
            <person name="Pitluck S."/>
            <person name="Pierson B.K."/>
            <person name="Blankenship R.E."/>
        </authorList>
    </citation>
    <scope>NUCLEOTIDE SEQUENCE [LARGE SCALE GENOMIC DNA]</scope>
    <source>
        <strain evidence="3">ATCC 29366 / DSM 635 / J-10-fl</strain>
    </source>
</reference>
<dbReference type="STRING" id="324602.Caur_0570"/>
<dbReference type="PANTHER" id="PTHR41700">
    <property type="entry name" value="GCN5-RELATED N-ACETYLTRANSFERASE"/>
    <property type="match status" value="1"/>
</dbReference>
<organism evidence="2 3">
    <name type="scientific">Chloroflexus aurantiacus (strain ATCC 29366 / DSM 635 / J-10-fl)</name>
    <dbReference type="NCBI Taxonomy" id="324602"/>
    <lineage>
        <taxon>Bacteria</taxon>
        <taxon>Bacillati</taxon>
        <taxon>Chloroflexota</taxon>
        <taxon>Chloroflexia</taxon>
        <taxon>Chloroflexales</taxon>
        <taxon>Chloroflexineae</taxon>
        <taxon>Chloroflexaceae</taxon>
        <taxon>Chloroflexus</taxon>
    </lineage>
</organism>
<dbReference type="Proteomes" id="UP000002008">
    <property type="component" value="Chromosome"/>
</dbReference>
<accession>A9WEQ7</accession>
<name>A9WEQ7_CHLAA</name>
<evidence type="ECO:0000313" key="3">
    <source>
        <dbReference type="Proteomes" id="UP000002008"/>
    </source>
</evidence>
<dbReference type="EnsemblBacteria" id="ABY33816">
    <property type="protein sequence ID" value="ABY33816"/>
    <property type="gene ID" value="Caur_0570"/>
</dbReference>
<evidence type="ECO:0000259" key="1">
    <source>
        <dbReference type="PROSITE" id="PS51186"/>
    </source>
</evidence>
<sequence>MTDSTLTAHYLDPTAPDWSATIDRLWQQSGAPQNPTLLPPHFVKSTFPRMGGIVVEFRAGDCTVGFGMLFPRTIINGQRHYTLRLHELHERLPDDVLRALIAATPATVYRPADGVTFAPKRPRPAGLWIGTPQADDTTAITALYRSVWGSQPYPTDLFSAEFAPGTALVATVDGQVAGFLLGFWRFGCHPIADNELAIESQVMAVDPAYRNHGLATRLKQEQARLALSQGVRCIHWTVDPLQLPNALLNFNHLHAVAGEFVRGYYPVHNELNLVTASRFGITWLPASAHGSKGLHNQRDRLLITDLPDIAILNDGPRLLRAPHAPAQIAIAIPQQWTELQHRDRNLAIAWRDATDELFARWIGWDAGKYVIYAVARDPAGTGYLVGKPAGSWVWEEG</sequence>
<feature type="domain" description="N-acetyltransferase" evidence="1">
    <location>
        <begin position="125"/>
        <end position="274"/>
    </location>
</feature>
<dbReference type="InterPro" id="IPR016181">
    <property type="entry name" value="Acyl_CoA_acyltransferase"/>
</dbReference>
<dbReference type="RefSeq" id="WP_012256472.1">
    <property type="nucleotide sequence ID" value="NC_010175.1"/>
</dbReference>
<dbReference type="KEGG" id="cau:Caur_0570"/>
<dbReference type="AlphaFoldDB" id="A9WEQ7"/>
<gene>
    <name evidence="2" type="ordered locus">Caur_0570</name>
</gene>
<protein>
    <submittedName>
        <fullName evidence="2">GCN5-related N-acetyltransferase</fullName>
    </submittedName>
</protein>
<proteinExistence type="predicted"/>
<evidence type="ECO:0000313" key="2">
    <source>
        <dbReference type="EMBL" id="ABY33816.1"/>
    </source>
</evidence>
<keyword evidence="3" id="KW-1185">Reference proteome</keyword>
<dbReference type="SUPFAM" id="SSF55729">
    <property type="entry name" value="Acyl-CoA N-acyltransferases (Nat)"/>
    <property type="match status" value="1"/>
</dbReference>
<dbReference type="PANTHER" id="PTHR41700:SF1">
    <property type="entry name" value="N-ACETYLTRANSFERASE DOMAIN-CONTAINING PROTEIN"/>
    <property type="match status" value="1"/>
</dbReference>
<dbReference type="InterPro" id="IPR000182">
    <property type="entry name" value="GNAT_dom"/>
</dbReference>
<dbReference type="PROSITE" id="PS51186">
    <property type="entry name" value="GNAT"/>
    <property type="match status" value="1"/>
</dbReference>
<dbReference type="eggNOG" id="COG3375">
    <property type="taxonomic scope" value="Bacteria"/>
</dbReference>